<dbReference type="Proteomes" id="UP000030742">
    <property type="component" value="Unassembled WGS sequence"/>
</dbReference>
<comment type="catalytic activity">
    <reaction evidence="10">
        <text>a very-long-chain acyl-CoA + malonyl-CoA + H(+) = a very-long-chain 3-oxoacyl-CoA + CO2 + CoA</text>
        <dbReference type="Rhea" id="RHEA:32727"/>
        <dbReference type="ChEBI" id="CHEBI:15378"/>
        <dbReference type="ChEBI" id="CHEBI:16526"/>
        <dbReference type="ChEBI" id="CHEBI:57287"/>
        <dbReference type="ChEBI" id="CHEBI:57384"/>
        <dbReference type="ChEBI" id="CHEBI:90725"/>
        <dbReference type="ChEBI" id="CHEBI:90736"/>
        <dbReference type="EC" id="2.3.1.199"/>
    </reaction>
</comment>
<accession>N6SYV7</accession>
<evidence type="ECO:0000256" key="9">
    <source>
        <dbReference type="ARBA" id="ARBA00023160"/>
    </source>
</evidence>
<evidence type="ECO:0000256" key="7">
    <source>
        <dbReference type="ARBA" id="ARBA00023098"/>
    </source>
</evidence>
<dbReference type="AlphaFoldDB" id="N6SYV7"/>
<reference evidence="13" key="2">
    <citation type="submission" date="2024-08" db="UniProtKB">
        <authorList>
            <consortium name="EnsemblMetazoa"/>
        </authorList>
    </citation>
    <scope>IDENTIFICATION</scope>
</reference>
<dbReference type="InterPro" id="IPR002076">
    <property type="entry name" value="ELO_fam"/>
</dbReference>
<evidence type="ECO:0000313" key="14">
    <source>
        <dbReference type="Proteomes" id="UP000019118"/>
    </source>
</evidence>
<keyword evidence="9 10" id="KW-0275">Fatty acid biosynthesis</keyword>
<keyword evidence="6 10" id="KW-1133">Transmembrane helix</keyword>
<protein>
    <recommendedName>
        <fullName evidence="10">Elongation of very long chain fatty acids protein</fullName>
        <ecNumber evidence="10">2.3.1.199</ecNumber>
    </recommendedName>
    <alternativeName>
        <fullName evidence="10">Very-long-chain 3-oxoacyl-CoA synthase</fullName>
    </alternativeName>
</protein>
<dbReference type="OMA" id="RWVILSY"/>
<evidence type="ECO:0000256" key="2">
    <source>
        <dbReference type="ARBA" id="ARBA00022516"/>
    </source>
</evidence>
<evidence type="ECO:0000256" key="1">
    <source>
        <dbReference type="ARBA" id="ARBA00004141"/>
    </source>
</evidence>
<keyword evidence="5 10" id="KW-0276">Fatty acid metabolism</keyword>
<feature type="transmembrane region" description="Helical" evidence="10">
    <location>
        <begin position="212"/>
        <end position="230"/>
    </location>
</feature>
<evidence type="ECO:0000256" key="5">
    <source>
        <dbReference type="ARBA" id="ARBA00022832"/>
    </source>
</evidence>
<keyword evidence="2 10" id="KW-0444">Lipid biosynthesis</keyword>
<name>N6SYV7_DENPD</name>
<feature type="transmembrane region" description="Helical" evidence="10">
    <location>
        <begin position="106"/>
        <end position="124"/>
    </location>
</feature>
<dbReference type="GO" id="GO:0005789">
    <property type="term" value="C:endoplasmic reticulum membrane"/>
    <property type="evidence" value="ECO:0007669"/>
    <property type="project" value="TreeGrafter"/>
</dbReference>
<feature type="transmembrane region" description="Helical" evidence="10">
    <location>
        <begin position="145"/>
        <end position="164"/>
    </location>
</feature>
<evidence type="ECO:0000256" key="10">
    <source>
        <dbReference type="RuleBase" id="RU361115"/>
    </source>
</evidence>
<feature type="transmembrane region" description="Helical" evidence="10">
    <location>
        <begin position="31"/>
        <end position="51"/>
    </location>
</feature>
<feature type="transmembrane region" description="Helical" evidence="10">
    <location>
        <begin position="236"/>
        <end position="253"/>
    </location>
</feature>
<comment type="subcellular location">
    <subcellularLocation>
        <location evidence="1">Membrane</location>
        <topology evidence="1">Multi-pass membrane protein</topology>
    </subcellularLocation>
</comment>
<keyword evidence="8 10" id="KW-0472">Membrane</keyword>
<evidence type="ECO:0000313" key="13">
    <source>
        <dbReference type="EnsemblMetazoa" id="XP_019771932.1"/>
    </source>
</evidence>
<keyword evidence="14" id="KW-1185">Reference proteome</keyword>
<dbReference type="PANTHER" id="PTHR11157">
    <property type="entry name" value="FATTY ACID ACYL TRANSFERASE-RELATED"/>
    <property type="match status" value="1"/>
</dbReference>
<evidence type="ECO:0000256" key="6">
    <source>
        <dbReference type="ARBA" id="ARBA00022989"/>
    </source>
</evidence>
<feature type="transmembrane region" description="Helical" evidence="10">
    <location>
        <begin position="170"/>
        <end position="192"/>
    </location>
</feature>
<keyword evidence="7 10" id="KW-0443">Lipid metabolism</keyword>
<dbReference type="EMBL" id="KB632056">
    <property type="protein sequence ID" value="ERL88358.1"/>
    <property type="molecule type" value="Genomic_DNA"/>
</dbReference>
<feature type="transmembrane region" description="Helical" evidence="10">
    <location>
        <begin position="72"/>
        <end position="91"/>
    </location>
</feature>
<dbReference type="Pfam" id="PF01151">
    <property type="entry name" value="ELO"/>
    <property type="match status" value="1"/>
</dbReference>
<proteinExistence type="inferred from homology"/>
<evidence type="ECO:0000256" key="4">
    <source>
        <dbReference type="ARBA" id="ARBA00022692"/>
    </source>
</evidence>
<evidence type="ECO:0000313" key="11">
    <source>
        <dbReference type="EMBL" id="ENN70418.1"/>
    </source>
</evidence>
<dbReference type="GO" id="GO:0034625">
    <property type="term" value="P:fatty acid elongation, monounsaturated fatty acid"/>
    <property type="evidence" value="ECO:0007669"/>
    <property type="project" value="TreeGrafter"/>
</dbReference>
<keyword evidence="4 10" id="KW-0812">Transmembrane</keyword>
<evidence type="ECO:0000313" key="12">
    <source>
        <dbReference type="EMBL" id="ERL88358.1"/>
    </source>
</evidence>
<dbReference type="GO" id="GO:0009922">
    <property type="term" value="F:fatty acid elongase activity"/>
    <property type="evidence" value="ECO:0007669"/>
    <property type="project" value="UniProtKB-EC"/>
</dbReference>
<dbReference type="EnsemblMetazoa" id="XM_019916373.1">
    <property type="protein sequence ID" value="XP_019771932.1"/>
    <property type="gene ID" value="LOC109545595"/>
</dbReference>
<sequence length="275" mass="32538">MEVVSLSNNDSMKQSMWNFVFNDIADPRTSSWFLVGNPLPVLAILISYLYFVLKWGPNFMKDRKAYSLKRPIMIYNMFQVIFNIYLCYKGSEMWRTYNWICQPIDYSNSPFALATAWSCYLYFINKITDLMDTIFFTLRKKTSQVTFLHLFHHTLMPVISWIMVKYIPGGQITFAGFLNTFVHIILYGYYFLSSCGPEVQKYLGWKKYITRLQLVQFILVFIHSCQILFVDCGFPKWTLIITLPNATFFYFLFSDFYKNNYTTPKSANKVHVKSK</sequence>
<dbReference type="Proteomes" id="UP000019118">
    <property type="component" value="Unassembled WGS sequence"/>
</dbReference>
<organism evidence="11">
    <name type="scientific">Dendroctonus ponderosae</name>
    <name type="common">Mountain pine beetle</name>
    <dbReference type="NCBI Taxonomy" id="77166"/>
    <lineage>
        <taxon>Eukaryota</taxon>
        <taxon>Metazoa</taxon>
        <taxon>Ecdysozoa</taxon>
        <taxon>Arthropoda</taxon>
        <taxon>Hexapoda</taxon>
        <taxon>Insecta</taxon>
        <taxon>Pterygota</taxon>
        <taxon>Neoptera</taxon>
        <taxon>Endopterygota</taxon>
        <taxon>Coleoptera</taxon>
        <taxon>Polyphaga</taxon>
        <taxon>Cucujiformia</taxon>
        <taxon>Curculionidae</taxon>
        <taxon>Scolytinae</taxon>
        <taxon>Dendroctonus</taxon>
    </lineage>
</organism>
<dbReference type="STRING" id="77166.N6SYV7"/>
<gene>
    <name evidence="13" type="primary">109545595</name>
    <name evidence="12" type="ORF">D910_05745</name>
    <name evidence="11" type="ORF">YQE_12923</name>
</gene>
<dbReference type="GO" id="GO:0030148">
    <property type="term" value="P:sphingolipid biosynthetic process"/>
    <property type="evidence" value="ECO:0007669"/>
    <property type="project" value="TreeGrafter"/>
</dbReference>
<reference evidence="14 15" key="1">
    <citation type="journal article" date="2013" name="Genome Biol.">
        <title>Draft genome of the mountain pine beetle, Dendroctonus ponderosae Hopkins, a major forest pest.</title>
        <authorList>
            <person name="Keeling C.I."/>
            <person name="Yuen M.M."/>
            <person name="Liao N.Y."/>
            <person name="Docking T.R."/>
            <person name="Chan S.K."/>
            <person name="Taylor G.A."/>
            <person name="Palmquist D.L."/>
            <person name="Jackman S.D."/>
            <person name="Nguyen A."/>
            <person name="Li M."/>
            <person name="Henderson H."/>
            <person name="Janes J.K."/>
            <person name="Zhao Y."/>
            <person name="Pandoh P."/>
            <person name="Moore R."/>
            <person name="Sperling F.A."/>
            <person name="Huber D.P."/>
            <person name="Birol I."/>
            <person name="Jones S.J."/>
            <person name="Bohlmann J."/>
        </authorList>
    </citation>
    <scope>NUCLEOTIDE SEQUENCE</scope>
</reference>
<dbReference type="HOGENOM" id="CLU_048483_0_2_1"/>
<dbReference type="PANTHER" id="PTHR11157:SF153">
    <property type="entry name" value="ELONGATION OF VERY LONG CHAIN FATTY ACIDS PROTEIN"/>
    <property type="match status" value="1"/>
</dbReference>
<dbReference type="KEGG" id="dpa:109545595"/>
<comment type="similarity">
    <text evidence="10">Belongs to the ELO family.</text>
</comment>
<feature type="non-terminal residue" evidence="11">
    <location>
        <position position="1"/>
    </location>
</feature>
<dbReference type="GO" id="GO:0019367">
    <property type="term" value="P:fatty acid elongation, saturated fatty acid"/>
    <property type="evidence" value="ECO:0007669"/>
    <property type="project" value="TreeGrafter"/>
</dbReference>
<evidence type="ECO:0000256" key="8">
    <source>
        <dbReference type="ARBA" id="ARBA00023136"/>
    </source>
</evidence>
<dbReference type="EMBL" id="KB741292">
    <property type="protein sequence ID" value="ENN70418.1"/>
    <property type="molecule type" value="Genomic_DNA"/>
</dbReference>
<evidence type="ECO:0000313" key="15">
    <source>
        <dbReference type="Proteomes" id="UP000030742"/>
    </source>
</evidence>
<dbReference type="GO" id="GO:0034626">
    <property type="term" value="P:fatty acid elongation, polyunsaturated fatty acid"/>
    <property type="evidence" value="ECO:0007669"/>
    <property type="project" value="TreeGrafter"/>
</dbReference>
<keyword evidence="3 10" id="KW-0808">Transferase</keyword>
<dbReference type="GO" id="GO:0042761">
    <property type="term" value="P:very long-chain fatty acid biosynthetic process"/>
    <property type="evidence" value="ECO:0007669"/>
    <property type="project" value="TreeGrafter"/>
</dbReference>
<dbReference type="OrthoDB" id="434092at2759"/>
<dbReference type="EC" id="2.3.1.199" evidence="10"/>
<evidence type="ECO:0000256" key="3">
    <source>
        <dbReference type="ARBA" id="ARBA00022679"/>
    </source>
</evidence>